<protein>
    <submittedName>
        <fullName evidence="1">Uncharacterized protein</fullName>
    </submittedName>
</protein>
<accession>A0A7X0DJG6</accession>
<dbReference type="EMBL" id="JACHFC010000001">
    <property type="protein sequence ID" value="MBB6207828.1"/>
    <property type="molecule type" value="Genomic_DNA"/>
</dbReference>
<name>A0A7X0DJG6_9SPIR</name>
<evidence type="ECO:0000313" key="1">
    <source>
        <dbReference type="EMBL" id="MBB6207828.1"/>
    </source>
</evidence>
<comment type="caution">
    <text evidence="1">The sequence shown here is derived from an EMBL/GenBank/DDBJ whole genome shotgun (WGS) entry which is preliminary data.</text>
</comment>
<proteinExistence type="predicted"/>
<dbReference type="Proteomes" id="UP000575983">
    <property type="component" value="Unassembled WGS sequence"/>
</dbReference>
<reference evidence="1 2" key="1">
    <citation type="submission" date="2020-08" db="EMBL/GenBank/DDBJ databases">
        <title>Genomic Encyclopedia of Type Strains, Phase IV (KMG-IV): sequencing the most valuable type-strain genomes for metagenomic binning, comparative biology and taxonomic classification.</title>
        <authorList>
            <person name="Goeker M."/>
        </authorList>
    </citation>
    <scope>NUCLEOTIDE SEQUENCE [LARGE SCALE GENOMIC DNA]</scope>
    <source>
        <strain evidence="1 2">DSM 17992</strain>
    </source>
</reference>
<sequence>MNLSKHNAFRDDFSILEFIINKRIDIKMDWDFEKIVFLLNELTRFALSGCAKLILDFKSDGSIVI</sequence>
<gene>
    <name evidence="1" type="ORF">HNQ06_000318</name>
</gene>
<evidence type="ECO:0000313" key="2">
    <source>
        <dbReference type="Proteomes" id="UP000575983"/>
    </source>
</evidence>
<dbReference type="AlphaFoldDB" id="A0A7X0DJG6"/>
<organism evidence="1 2">
    <name type="scientific">Borreliella lanei</name>
    <dbReference type="NCBI Taxonomy" id="373540"/>
    <lineage>
        <taxon>Bacteria</taxon>
        <taxon>Pseudomonadati</taxon>
        <taxon>Spirochaetota</taxon>
        <taxon>Spirochaetia</taxon>
        <taxon>Spirochaetales</taxon>
        <taxon>Borreliaceae</taxon>
        <taxon>Borreliella</taxon>
    </lineage>
</organism>
<keyword evidence="2" id="KW-1185">Reference proteome</keyword>